<evidence type="ECO:0000256" key="5">
    <source>
        <dbReference type="SAM" id="MobiDB-lite"/>
    </source>
</evidence>
<dbReference type="Pfam" id="PF00630">
    <property type="entry name" value="Filamin"/>
    <property type="match status" value="19"/>
</dbReference>
<feature type="compositionally biased region" description="Polar residues" evidence="5">
    <location>
        <begin position="1068"/>
        <end position="1086"/>
    </location>
</feature>
<feature type="region of interest" description="Disordered" evidence="5">
    <location>
        <begin position="1061"/>
        <end position="1094"/>
    </location>
</feature>
<feature type="repeat" description="Filamin" evidence="4">
    <location>
        <begin position="2400"/>
        <end position="2492"/>
    </location>
</feature>
<dbReference type="SMART" id="SM00557">
    <property type="entry name" value="IG_FLMN"/>
    <property type="match status" value="20"/>
</dbReference>
<dbReference type="InterPro" id="IPR001715">
    <property type="entry name" value="CH_dom"/>
</dbReference>
<dbReference type="InterPro" id="IPR017868">
    <property type="entry name" value="Filamin/ABP280_repeat-like"/>
</dbReference>
<dbReference type="PROSITE" id="PS50021">
    <property type="entry name" value="CH"/>
    <property type="match status" value="2"/>
</dbReference>
<organism evidence="7 8">
    <name type="scientific">Fasciola hepatica</name>
    <name type="common">Liver fluke</name>
    <dbReference type="NCBI Taxonomy" id="6192"/>
    <lineage>
        <taxon>Eukaryota</taxon>
        <taxon>Metazoa</taxon>
        <taxon>Spiralia</taxon>
        <taxon>Lophotrochozoa</taxon>
        <taxon>Platyhelminthes</taxon>
        <taxon>Trematoda</taxon>
        <taxon>Digenea</taxon>
        <taxon>Plagiorchiida</taxon>
        <taxon>Echinostomata</taxon>
        <taxon>Echinostomatoidea</taxon>
        <taxon>Fasciolidae</taxon>
        <taxon>Fasciola</taxon>
    </lineage>
</organism>
<feature type="repeat" description="Filamin" evidence="4">
    <location>
        <begin position="2274"/>
        <end position="2398"/>
    </location>
</feature>
<dbReference type="FunFam" id="2.60.40.10:FF:000140">
    <property type="entry name" value="FiLamiN (Actin binding protein) homolog"/>
    <property type="match status" value="2"/>
</dbReference>
<feature type="repeat" description="Filamin" evidence="4">
    <location>
        <begin position="2181"/>
        <end position="2273"/>
    </location>
</feature>
<protein>
    <submittedName>
        <fullName evidence="7">Filamin-A</fullName>
    </submittedName>
</protein>
<reference evidence="7" key="1">
    <citation type="submission" date="2019-03" db="EMBL/GenBank/DDBJ databases">
        <title>Improved annotation for the trematode Fasciola hepatica.</title>
        <authorList>
            <person name="Choi Y.-J."/>
            <person name="Martin J."/>
            <person name="Mitreva M."/>
        </authorList>
    </citation>
    <scope>NUCLEOTIDE SEQUENCE [LARGE SCALE GENOMIC DNA]</scope>
</reference>
<proteinExistence type="inferred from homology"/>
<dbReference type="InterPro" id="IPR001298">
    <property type="entry name" value="Filamin/ABP280_rpt"/>
</dbReference>
<dbReference type="PROSITE" id="PS50194">
    <property type="entry name" value="FILAMIN_REPEAT"/>
    <property type="match status" value="20"/>
</dbReference>
<dbReference type="GO" id="GO:0051015">
    <property type="term" value="F:actin filament binding"/>
    <property type="evidence" value="ECO:0007669"/>
    <property type="project" value="InterPro"/>
</dbReference>
<feature type="repeat" description="Filamin" evidence="4">
    <location>
        <begin position="1807"/>
        <end position="1899"/>
    </location>
</feature>
<feature type="repeat" description="Filamin" evidence="4">
    <location>
        <begin position="1897"/>
        <end position="1985"/>
    </location>
</feature>
<evidence type="ECO:0000256" key="4">
    <source>
        <dbReference type="PROSITE-ProRule" id="PRU00087"/>
    </source>
</evidence>
<feature type="repeat" description="Filamin" evidence="4">
    <location>
        <begin position="780"/>
        <end position="885"/>
    </location>
</feature>
<dbReference type="CDD" id="cd21311">
    <property type="entry name" value="CH_dFLNA-like_rpt1"/>
    <property type="match status" value="1"/>
</dbReference>
<dbReference type="SUPFAM" id="SSF47576">
    <property type="entry name" value="Calponin-homology domain, CH-domain"/>
    <property type="match status" value="1"/>
</dbReference>
<accession>A0A4E0RHS8</accession>
<feature type="compositionally biased region" description="Basic and acidic residues" evidence="5">
    <location>
        <begin position="2530"/>
        <end position="2543"/>
    </location>
</feature>
<feature type="region of interest" description="Disordered" evidence="5">
    <location>
        <begin position="2518"/>
        <end position="2543"/>
    </location>
</feature>
<dbReference type="SMART" id="SM00033">
    <property type="entry name" value="CH"/>
    <property type="match status" value="2"/>
</dbReference>
<dbReference type="InterPro" id="IPR044801">
    <property type="entry name" value="Filamin"/>
</dbReference>
<dbReference type="FunFam" id="2.60.40.10:FF:000096">
    <property type="entry name" value="filamin-C isoform X2"/>
    <property type="match status" value="1"/>
</dbReference>
<comment type="caution">
    <text evidence="7">The sequence shown here is derived from an EMBL/GenBank/DDBJ whole genome shotgun (WGS) entry which is preliminary data.</text>
</comment>
<feature type="repeat" description="Filamin" evidence="4">
    <location>
        <begin position="2104"/>
        <end position="2178"/>
    </location>
</feature>
<feature type="repeat" description="Filamin" evidence="4">
    <location>
        <begin position="475"/>
        <end position="572"/>
    </location>
</feature>
<dbReference type="InterPro" id="IPR036872">
    <property type="entry name" value="CH_dom_sf"/>
</dbReference>
<feature type="domain" description="Calponin-homology (CH)" evidence="6">
    <location>
        <begin position="164"/>
        <end position="267"/>
    </location>
</feature>
<dbReference type="FunFam" id="2.60.40.10:FF:000001">
    <property type="entry name" value="Filamin-C isoform b"/>
    <property type="match status" value="1"/>
</dbReference>
<keyword evidence="2" id="KW-0677">Repeat</keyword>
<dbReference type="EMBL" id="JXXN02001072">
    <property type="protein sequence ID" value="THD25594.1"/>
    <property type="molecule type" value="Genomic_DNA"/>
</dbReference>
<feature type="repeat" description="Filamin" evidence="4">
    <location>
        <begin position="1988"/>
        <end position="2080"/>
    </location>
</feature>
<keyword evidence="8" id="KW-1185">Reference proteome</keyword>
<feature type="compositionally biased region" description="Polar residues" evidence="5">
    <location>
        <begin position="2518"/>
        <end position="2529"/>
    </location>
</feature>
<dbReference type="FunFam" id="1.10.418.10:FF:000006">
    <property type="entry name" value="Filamin-B isoform A"/>
    <property type="match status" value="1"/>
</dbReference>
<feature type="repeat" description="Filamin" evidence="4">
    <location>
        <begin position="667"/>
        <end position="779"/>
    </location>
</feature>
<feature type="domain" description="Calponin-homology (CH)" evidence="6">
    <location>
        <begin position="39"/>
        <end position="145"/>
    </location>
</feature>
<feature type="repeat" description="Filamin" evidence="4">
    <location>
        <begin position="1618"/>
        <end position="1706"/>
    </location>
</feature>
<sequence>MTDTAAPPDIHVVEAGYVDSEDEVPMAEKDLAGDAQWKLIQKNTFTRWVNEHLKKANTHIDDLETDFSDGLRLIALIEVLTKQKFRHINKRPTFRTQKLENVTTALNYLEEVEGLRLVSIDSSHIVDCNLKLILGLIWTLIMHYSISLPMWEGEDERPQEEVTGGPKQRLLGWIKQKIPDASIRNFTTDWNSGVAIGALVDACAPGLCPDWPDWDTRQSLRNATEAMTTAEEWLSVPQLIRPEEMVNPNVDEKAMMTYISQFPSAKLREGAPLRPRQNPSNVRVYGPGIEATGNTLGNPCSFVVETAGAGRGQLEVIILNPKGAREPCNVVARTDPAASFSCVYEPRMDGEHRVIIKFAGQEVPLSPFRVNIEGPAADPSKVIVSGPGIDRLAKNCVGRRAHFTVNAQNAGKGVVECVIVDPAGRRDTVKPRVSRPDGNAIYLVEYTPKDPGTHQILVYFAGQQIPTSPFPISVTPPFNPEMVYATGRGVQARGIRAQDEVTFRVHTERAGDQAPVKATMVRSDGTTEPVQVEQTDEHLWTCSYTPQRPGKYSLRVLYGNGDIQNSPFNIIIGPHKKCGITAFGPGLIAGVVNHPNIFTVCCREESSKIGFSIEGPSEARMDCFNNGDGTARVTYTVGQPGEYAVHILYEDEDIPNSPYMPMIHPSTGDIHPDRVRVYGPGVEKSKTSLVIGKPVEFFVEGLADAVPPSIYRTITDANLDSILRAECHDAMGNPVPMRVYRRSDGTIVFMYTPTATGVHTISATVAHVPIQGAPFRVNVAADVQPEKVKVYGPGLNDAVFNEATHFIIDPREAFPGEQDVDAVRTNPVTVRAIDSQGRTIPVKLNKLADGTYRVEYTPDPGMNEVTFTPMLGGVPTCKTPLRVPVRPPFDPRRIKIVDLNSTIPVGSIQTFRLIPEQELKPQESLSVDFRSLLDTGLLVAETIQKEGVEYWVTFCPAVVGKYQVAVHLNNHSVAEPYLFDIVPQTLSSILNGHVEQVLPDSPQTEEEYTVLDGFNAPETIFVVRTQMSIQVTKTGLTIGNTVPNGTRLVSCCGGHGCGTPPPAEPSTHPVSDLSSVGTSSVTSIPRSSEPESTREFHLRVQTVSRMESSIASTELLALYPVQEEPEADGTEVHGLVTQSVSPKESAEAVLNSENSKPNPDPSELSLGVHPSRPYITEKEKAVLIAKSRWPQCSPDQDAAKVHAEGPGLIQALVTQTATFTIDSRDAPGAPLGVTVTGPGEATLECVDNGDGTCSVTYNPTQPGRYTLNVVYNGEAHIPGSPFFVQAFPLDRPGLCTDLCRTYGLGVESTGVFKASYVKFIVNASAIDPTGQGAVSAILCAPDNERLTCQVQNNHDGTYTCSYTPLEEESPFYVNVKAKVDPNQVQCYGPGLESGLLRAGWPAYFTVDTKKAGDARLQVLYTPKPGAEMRPASIQPLGTTAGKDTSAPQHYHKITYTPEAEGLCQLEVKYDGRHVPGSPFAVQIRKACEPERVKVLGPGVEGPVLASLPVSFTVDARDAGMGDLTLGLTDPKGQSVPVRVVPLSVDNESVVTNGAVPSVASLASGDVSDTGLLSCTYEPYMVGPHVIHVMFAGVEVENSPFTVHSTATGRADQCQLRDGVKEVVAIGEENVIIVNTTGSGKGRLTCQVVQQPLGQSATSATLLPVETEDNRDGTTSVYYTPTQLGQLAVELRYGGQLIPNGEFTQKVVSKEELEALSKPVVVYRPVEFRLPAPRGDVEIESIVVRPSGAQQHVPHTLNNDDTITITYEPVEQGMHELHVNTFSAVKSASARSSTVAMPLQGSPYRFYVDNVATGRVTAYGPGLSHGLTNHPAEFTIVTKEAGGGGLSLSVEGPSKAEITCKENGDGTCSVSYLPLAPGQYHISIKFMNQHISGSPFTAKITGDLLKRAQLSMGAPSDIALEALGDDIATLTATVRSVSGREEPCVLKRLPNNRLGISFTPKEVGEHLISVFQAGQHIANSPFRIRISEKEIGDPRRVRVSGPGLISGFANQPNQFTVDTRDAGYAGLSLSVEGPSKAEIECHDNHDGTCSVIYTPTEPGPYVINVKYADVHVPNSPFCVDIGGEAATRIIERITRRREASSITNVGSRCELSLRVADTNLRDMTASVTSPSGQTTACEIVPVDADHYNIKFIPQEMGEHLVTVKHRGMNIAGSPFQFTVGPITDGVANKVRAIGPGLQQGLTHDSNEFTIYTREAGAGTLSIAIEGPSKADIECEERRDGSSLVSYRVSLPGVYTCSLKFNDEHIPFSPFRIYVSDSSQMSRIASYTLNSQYSGAHELTTMNDVPSQVGRPVAFTVHHEDSPNEVLKAKVHTPSGSIEDAIVQPIDQDQFAVRFIPRESGPHLIHVHSIPADLADVPDLPLGPGSPYHPIQGSPFRLVISHQAADPGMVHASGEGLRRGKVDMKNTFFVNTANAGSGVLNVTVDGPSKVTLTTQEEDDGYAFTYVPPVPGVYEITIKYGGNFHIAGSPFKAEITGTPKSMSGTTRVMEHESHVILETVGKTTTTSSYRSAETSDRRTGRTGTHADRVRCQGQGLKHADIETINYFSVDASDAGSEVLLVGICGPTRPFEEVKVKHLGNNHYSVSYRVNESGRHWLLVKWGDQHVPGSPFVVDVP</sequence>
<dbReference type="GO" id="GO:0030036">
    <property type="term" value="P:actin cytoskeleton organization"/>
    <property type="evidence" value="ECO:0007669"/>
    <property type="project" value="InterPro"/>
</dbReference>
<dbReference type="Proteomes" id="UP000230066">
    <property type="component" value="Unassembled WGS sequence"/>
</dbReference>
<name>A0A4E0RHS8_FASHE</name>
<dbReference type="InterPro" id="IPR001589">
    <property type="entry name" value="Actinin_actin-bd_CS"/>
</dbReference>
<dbReference type="InterPro" id="IPR013783">
    <property type="entry name" value="Ig-like_fold"/>
</dbReference>
<feature type="repeat" description="Filamin" evidence="4">
    <location>
        <begin position="1484"/>
        <end position="1604"/>
    </location>
</feature>
<dbReference type="Pfam" id="PF00307">
    <property type="entry name" value="CH"/>
    <property type="match status" value="2"/>
</dbReference>
<feature type="repeat" description="Filamin" evidence="4">
    <location>
        <begin position="274"/>
        <end position="372"/>
    </location>
</feature>
<feature type="region of interest" description="Disordered" evidence="5">
    <location>
        <begin position="1138"/>
        <end position="1169"/>
    </location>
</feature>
<dbReference type="FunFam" id="2.60.40.10:FF:000007">
    <property type="entry name" value="Filamin-B isoform C"/>
    <property type="match status" value="1"/>
</dbReference>
<feature type="repeat" description="Filamin" evidence="4">
    <location>
        <begin position="1193"/>
        <end position="1286"/>
    </location>
</feature>
<feature type="repeat" description="Filamin" evidence="4">
    <location>
        <begin position="580"/>
        <end position="663"/>
    </location>
</feature>
<evidence type="ECO:0000313" key="8">
    <source>
        <dbReference type="Proteomes" id="UP000230066"/>
    </source>
</evidence>
<gene>
    <name evidence="7" type="ORF">D915_003281</name>
</gene>
<evidence type="ECO:0000256" key="1">
    <source>
        <dbReference type="ARBA" id="ARBA00009238"/>
    </source>
</evidence>
<dbReference type="InterPro" id="IPR014756">
    <property type="entry name" value="Ig_E-set"/>
</dbReference>
<feature type="repeat" description="Filamin" evidence="4">
    <location>
        <begin position="1697"/>
        <end position="1807"/>
    </location>
</feature>
<evidence type="ECO:0000313" key="7">
    <source>
        <dbReference type="EMBL" id="THD25594.1"/>
    </source>
</evidence>
<dbReference type="SUPFAM" id="SSF81296">
    <property type="entry name" value="E set domains"/>
    <property type="match status" value="20"/>
</dbReference>
<dbReference type="Gene3D" id="2.60.40.10">
    <property type="entry name" value="Immunoglobulins"/>
    <property type="match status" value="20"/>
</dbReference>
<keyword evidence="3" id="KW-0009">Actin-binding</keyword>
<feature type="repeat" description="Filamin" evidence="4">
    <location>
        <begin position="1376"/>
        <end position="1483"/>
    </location>
</feature>
<feature type="repeat" description="Filamin" evidence="4">
    <location>
        <begin position="374"/>
        <end position="474"/>
    </location>
</feature>
<feature type="repeat" description="Filamin" evidence="4">
    <location>
        <begin position="1291"/>
        <end position="1367"/>
    </location>
</feature>
<dbReference type="PROSITE" id="PS00019">
    <property type="entry name" value="ACTININ_1"/>
    <property type="match status" value="1"/>
</dbReference>
<comment type="similarity">
    <text evidence="1">Belongs to the filamin family.</text>
</comment>
<dbReference type="PANTHER" id="PTHR38537:SF8">
    <property type="entry name" value="FILAMIN-A"/>
    <property type="match status" value="1"/>
</dbReference>
<evidence type="ECO:0000259" key="6">
    <source>
        <dbReference type="PROSITE" id="PS50021"/>
    </source>
</evidence>
<dbReference type="Gene3D" id="1.10.418.10">
    <property type="entry name" value="Calponin-like domain"/>
    <property type="match status" value="2"/>
</dbReference>
<evidence type="ECO:0000256" key="2">
    <source>
        <dbReference type="ARBA" id="ARBA00022737"/>
    </source>
</evidence>
<feature type="repeat" description="Filamin" evidence="4">
    <location>
        <begin position="2538"/>
        <end position="2632"/>
    </location>
</feature>
<dbReference type="PANTHER" id="PTHR38537">
    <property type="entry name" value="JITTERBUG, ISOFORM N"/>
    <property type="match status" value="1"/>
</dbReference>
<evidence type="ECO:0000256" key="3">
    <source>
        <dbReference type="ARBA" id="ARBA00023203"/>
    </source>
</evidence>